<keyword evidence="2" id="KW-1185">Reference proteome</keyword>
<name>A0A164NTV5_9NOCA</name>
<evidence type="ECO:0000313" key="2">
    <source>
        <dbReference type="Proteomes" id="UP000076512"/>
    </source>
</evidence>
<dbReference type="AlphaFoldDB" id="A0A164NTV5"/>
<dbReference type="Proteomes" id="UP000076512">
    <property type="component" value="Unassembled WGS sequence"/>
</dbReference>
<gene>
    <name evidence="1" type="ORF">AWN90_21920</name>
</gene>
<dbReference type="STRING" id="455432.AWN90_21920"/>
<evidence type="ECO:0000313" key="1">
    <source>
        <dbReference type="EMBL" id="KZM74718.1"/>
    </source>
</evidence>
<accession>A0A164NTV5</accession>
<dbReference type="OrthoDB" id="4336049at2"/>
<reference evidence="1 2" key="1">
    <citation type="submission" date="2016-04" db="EMBL/GenBank/DDBJ databases">
        <authorList>
            <person name="Evans L.H."/>
            <person name="Alamgir A."/>
            <person name="Owens N."/>
            <person name="Weber N.D."/>
            <person name="Virtaneva K."/>
            <person name="Barbian K."/>
            <person name="Babar A."/>
            <person name="Rosenke K."/>
        </authorList>
    </citation>
    <scope>NUCLEOTIDE SEQUENCE [LARGE SCALE GENOMIC DNA]</scope>
    <source>
        <strain evidence="1 2">IFM 0406</strain>
    </source>
</reference>
<sequence length="190" mass="20188">MSVSPEVQAMTAAVGAPTNPAVDTIDAALHSVRAEILRRATEDADHTLEAACAQASAARARAESEASEILSHAEAAGNARAAAVSAVERRRITRERRSRLLARQRDAYDRWRAAATTAVLGLRADPDYATIRNGLRDSAVRLLGAQCDIVEDPAGGVMARSGGRILDLRLSTIAVRALDRVEPEIGGLWA</sequence>
<dbReference type="RefSeq" id="WP_067586218.1">
    <property type="nucleotide sequence ID" value="NZ_JABMCZ010000005.1"/>
</dbReference>
<proteinExistence type="predicted"/>
<dbReference type="EMBL" id="LWGR01000004">
    <property type="protein sequence ID" value="KZM74718.1"/>
    <property type="molecule type" value="Genomic_DNA"/>
</dbReference>
<organism evidence="1 2">
    <name type="scientific">Nocardia terpenica</name>
    <dbReference type="NCBI Taxonomy" id="455432"/>
    <lineage>
        <taxon>Bacteria</taxon>
        <taxon>Bacillati</taxon>
        <taxon>Actinomycetota</taxon>
        <taxon>Actinomycetes</taxon>
        <taxon>Mycobacteriales</taxon>
        <taxon>Nocardiaceae</taxon>
        <taxon>Nocardia</taxon>
    </lineage>
</organism>
<comment type="caution">
    <text evidence="1">The sequence shown here is derived from an EMBL/GenBank/DDBJ whole genome shotgun (WGS) entry which is preliminary data.</text>
</comment>
<protein>
    <submittedName>
        <fullName evidence="1">Uncharacterized protein</fullName>
    </submittedName>
</protein>